<protein>
    <submittedName>
        <fullName evidence="1">Uncharacterized protein</fullName>
    </submittedName>
</protein>
<gene>
    <name evidence="1" type="ORF">BV25DRAFT_1922538</name>
</gene>
<sequence>MDFDLFDEFLEDDIVFQPIIPDDLLTLLTNHTPAVLAPIPPGNPLIDQPVAAEIVRSTALVLFFGRLLVAHANLFGSVTSLRPLSEEALAGAVWLFQQAQLSLPPNLRREVEDDFVIAGNNPVIDLVTSSTFRCRARVRLGSLHYGEPLIPNAEDLTDAERERGYGYLRRDANGVAPTPTIIRNEVLRLLEDGRYLHSGRLDESGHLIVDFQNPHVYGIVGRTFYQGQLSDEMERISSGFTPAQRVNSFTRRVPMGALLYAATGACWLLDCRRDAGTRSEKQFSRDIYLPIFKTLRQRYMFLRQDPAWAARDDHFRTQMADVFMGRAPGFNLLNIPNLRNLL</sequence>
<evidence type="ECO:0000313" key="2">
    <source>
        <dbReference type="Proteomes" id="UP000814140"/>
    </source>
</evidence>
<organism evidence="1 2">
    <name type="scientific">Artomyces pyxidatus</name>
    <dbReference type="NCBI Taxonomy" id="48021"/>
    <lineage>
        <taxon>Eukaryota</taxon>
        <taxon>Fungi</taxon>
        <taxon>Dikarya</taxon>
        <taxon>Basidiomycota</taxon>
        <taxon>Agaricomycotina</taxon>
        <taxon>Agaricomycetes</taxon>
        <taxon>Russulales</taxon>
        <taxon>Auriscalpiaceae</taxon>
        <taxon>Artomyces</taxon>
    </lineage>
</organism>
<comment type="caution">
    <text evidence="1">The sequence shown here is derived from an EMBL/GenBank/DDBJ whole genome shotgun (WGS) entry which is preliminary data.</text>
</comment>
<dbReference type="EMBL" id="MU277381">
    <property type="protein sequence ID" value="KAI0054606.1"/>
    <property type="molecule type" value="Genomic_DNA"/>
</dbReference>
<evidence type="ECO:0000313" key="1">
    <source>
        <dbReference type="EMBL" id="KAI0054606.1"/>
    </source>
</evidence>
<name>A0ACB8SFY3_9AGAM</name>
<reference evidence="1" key="2">
    <citation type="journal article" date="2022" name="New Phytol.">
        <title>Evolutionary transition to the ectomycorrhizal habit in the genomes of a hyperdiverse lineage of mushroom-forming fungi.</title>
        <authorList>
            <person name="Looney B."/>
            <person name="Miyauchi S."/>
            <person name="Morin E."/>
            <person name="Drula E."/>
            <person name="Courty P.E."/>
            <person name="Kohler A."/>
            <person name="Kuo A."/>
            <person name="LaButti K."/>
            <person name="Pangilinan J."/>
            <person name="Lipzen A."/>
            <person name="Riley R."/>
            <person name="Andreopoulos W."/>
            <person name="He G."/>
            <person name="Johnson J."/>
            <person name="Nolan M."/>
            <person name="Tritt A."/>
            <person name="Barry K.W."/>
            <person name="Grigoriev I.V."/>
            <person name="Nagy L.G."/>
            <person name="Hibbett D."/>
            <person name="Henrissat B."/>
            <person name="Matheny P.B."/>
            <person name="Labbe J."/>
            <person name="Martin F.M."/>
        </authorList>
    </citation>
    <scope>NUCLEOTIDE SEQUENCE</scope>
    <source>
        <strain evidence="1">HHB10654</strain>
    </source>
</reference>
<accession>A0ACB8SFY3</accession>
<proteinExistence type="predicted"/>
<keyword evidence="2" id="KW-1185">Reference proteome</keyword>
<reference evidence="1" key="1">
    <citation type="submission" date="2021-03" db="EMBL/GenBank/DDBJ databases">
        <authorList>
            <consortium name="DOE Joint Genome Institute"/>
            <person name="Ahrendt S."/>
            <person name="Looney B.P."/>
            <person name="Miyauchi S."/>
            <person name="Morin E."/>
            <person name="Drula E."/>
            <person name="Courty P.E."/>
            <person name="Chicoki N."/>
            <person name="Fauchery L."/>
            <person name="Kohler A."/>
            <person name="Kuo A."/>
            <person name="Labutti K."/>
            <person name="Pangilinan J."/>
            <person name="Lipzen A."/>
            <person name="Riley R."/>
            <person name="Andreopoulos W."/>
            <person name="He G."/>
            <person name="Johnson J."/>
            <person name="Barry K.W."/>
            <person name="Grigoriev I.V."/>
            <person name="Nagy L."/>
            <person name="Hibbett D."/>
            <person name="Henrissat B."/>
            <person name="Matheny P.B."/>
            <person name="Labbe J."/>
            <person name="Martin F."/>
        </authorList>
    </citation>
    <scope>NUCLEOTIDE SEQUENCE</scope>
    <source>
        <strain evidence="1">HHB10654</strain>
    </source>
</reference>
<dbReference type="Proteomes" id="UP000814140">
    <property type="component" value="Unassembled WGS sequence"/>
</dbReference>